<dbReference type="PROSITE" id="PS01108">
    <property type="entry name" value="RIBOSOMAL_L24"/>
    <property type="match status" value="1"/>
</dbReference>
<evidence type="ECO:0000256" key="5">
    <source>
        <dbReference type="ARBA" id="ARBA00022884"/>
    </source>
</evidence>
<dbReference type="Proteomes" id="UP000234775">
    <property type="component" value="Unassembled WGS sequence"/>
</dbReference>
<dbReference type="Gene3D" id="2.30.30.30">
    <property type="match status" value="1"/>
</dbReference>
<reference evidence="14 16" key="2">
    <citation type="submission" date="2017-12" db="EMBL/GenBank/DDBJ databases">
        <title>Phylogenetic diversity of female urinary microbiome.</title>
        <authorList>
            <person name="Thomas-White K."/>
            <person name="Wolfe A.J."/>
        </authorList>
    </citation>
    <scope>NUCLEOTIDE SEQUENCE [LARGE SCALE GENOMIC DNA]</scope>
    <source>
        <strain evidence="14 16">UMB0844</strain>
    </source>
</reference>
<dbReference type="GO" id="GO:0019843">
    <property type="term" value="F:rRNA binding"/>
    <property type="evidence" value="ECO:0007669"/>
    <property type="project" value="UniProtKB-UniRule"/>
</dbReference>
<dbReference type="GO" id="GO:0005840">
    <property type="term" value="C:ribosome"/>
    <property type="evidence" value="ECO:0007669"/>
    <property type="project" value="UniProtKB-KW"/>
</dbReference>
<keyword evidence="6 10" id="KW-0689">Ribosomal protein</keyword>
<dbReference type="AlphaFoldDB" id="A0A109RCK1"/>
<evidence type="ECO:0000256" key="4">
    <source>
        <dbReference type="ARBA" id="ARBA00022730"/>
    </source>
</evidence>
<evidence type="ECO:0000313" key="16">
    <source>
        <dbReference type="Proteomes" id="UP000234775"/>
    </source>
</evidence>
<accession>A0A109RCK1</accession>
<dbReference type="HAMAP" id="MF_01326_B">
    <property type="entry name" value="Ribosomal_uL24_B"/>
    <property type="match status" value="1"/>
</dbReference>
<dbReference type="PATRIC" id="fig|87541.4.peg.1128"/>
<feature type="domain" description="KOW" evidence="12">
    <location>
        <begin position="2"/>
        <end position="29"/>
    </location>
</feature>
<dbReference type="InterPro" id="IPR041988">
    <property type="entry name" value="Ribosomal_uL24_KOW"/>
</dbReference>
<keyword evidence="5 10" id="KW-0694">RNA-binding</keyword>
<dbReference type="GO" id="GO:1990904">
    <property type="term" value="C:ribonucleoprotein complex"/>
    <property type="evidence" value="ECO:0007669"/>
    <property type="project" value="UniProtKB-KW"/>
</dbReference>
<dbReference type="SUPFAM" id="SSF50104">
    <property type="entry name" value="Translation proteins SH3-like domain"/>
    <property type="match status" value="1"/>
</dbReference>
<sequence length="102" mass="11213">MHIKTGDKVEVIAGKDKGTQATVLKTLPKKDRVIVEGVNKVKKHERPSQANPQGGIIEQEAPIHVSNVQLVDPKTNEKTRVSIQEVDGKRVRVSKKSGEVLD</sequence>
<evidence type="ECO:0000256" key="2">
    <source>
        <dbReference type="ARBA" id="ARBA00010618"/>
    </source>
</evidence>
<dbReference type="NCBIfam" id="TIGR01079">
    <property type="entry name" value="rplX_bact"/>
    <property type="match status" value="1"/>
</dbReference>
<dbReference type="EMBL" id="LSCQ01000054">
    <property type="protein sequence ID" value="KXB35864.1"/>
    <property type="molecule type" value="Genomic_DNA"/>
</dbReference>
<evidence type="ECO:0000256" key="11">
    <source>
        <dbReference type="RuleBase" id="RU003477"/>
    </source>
</evidence>
<dbReference type="STRING" id="87541.AWM71_04555"/>
<dbReference type="RefSeq" id="WP_060776852.1">
    <property type="nucleotide sequence ID" value="NZ_CP014159.1"/>
</dbReference>
<dbReference type="KEGG" id="acg:AWM71_04555"/>
<reference evidence="13 15" key="1">
    <citation type="submission" date="2016-01" db="EMBL/GenBank/DDBJ databases">
        <authorList>
            <person name="Oliw E.H."/>
        </authorList>
    </citation>
    <scope>NUCLEOTIDE SEQUENCE [LARGE SCALE GENOMIC DNA]</scope>
    <source>
        <strain evidence="13 15">KA00635</strain>
    </source>
</reference>
<dbReference type="EMBL" id="PKGZ01000007">
    <property type="protein sequence ID" value="PKY90913.1"/>
    <property type="molecule type" value="Genomic_DNA"/>
</dbReference>
<dbReference type="PANTHER" id="PTHR12903">
    <property type="entry name" value="MITOCHONDRIAL RIBOSOMAL PROTEIN L24"/>
    <property type="match status" value="1"/>
</dbReference>
<comment type="similarity">
    <text evidence="2 10 11">Belongs to the universal ribosomal protein uL24 family.</text>
</comment>
<gene>
    <name evidence="10" type="primary">rplX</name>
    <name evidence="14" type="ORF">CYJ27_07385</name>
    <name evidence="13" type="ORF">HMPREF3187_01140</name>
</gene>
<evidence type="ECO:0000313" key="15">
    <source>
        <dbReference type="Proteomes" id="UP000070422"/>
    </source>
</evidence>
<comment type="function">
    <text evidence="1 10">One of two assembly initiator proteins, it binds directly to the 5'-end of the 23S rRNA, where it nucleates assembly of the 50S subunit.</text>
</comment>
<keyword evidence="4 10" id="KW-0699">rRNA-binding</keyword>
<keyword evidence="7 10" id="KW-0687">Ribonucleoprotein</keyword>
<evidence type="ECO:0000313" key="13">
    <source>
        <dbReference type="EMBL" id="KXB35864.1"/>
    </source>
</evidence>
<dbReference type="InterPro" id="IPR003256">
    <property type="entry name" value="Ribosomal_uL24"/>
</dbReference>
<evidence type="ECO:0000256" key="10">
    <source>
        <dbReference type="HAMAP-Rule" id="MF_01326"/>
    </source>
</evidence>
<comment type="subunit">
    <text evidence="3 10">Part of the 50S ribosomal subunit.</text>
</comment>
<comment type="function">
    <text evidence="9 10">One of the proteins that surrounds the polypeptide exit tunnel on the outside of the subunit.</text>
</comment>
<evidence type="ECO:0000256" key="9">
    <source>
        <dbReference type="ARBA" id="ARBA00058688"/>
    </source>
</evidence>
<evidence type="ECO:0000256" key="1">
    <source>
        <dbReference type="ARBA" id="ARBA00004072"/>
    </source>
</evidence>
<dbReference type="FunFam" id="2.30.30.30:FF:000004">
    <property type="entry name" value="50S ribosomal protein L24"/>
    <property type="match status" value="1"/>
</dbReference>
<dbReference type="Proteomes" id="UP000070422">
    <property type="component" value="Unassembled WGS sequence"/>
</dbReference>
<dbReference type="InterPro" id="IPR008991">
    <property type="entry name" value="Translation_prot_SH3-like_sf"/>
</dbReference>
<evidence type="ECO:0000256" key="6">
    <source>
        <dbReference type="ARBA" id="ARBA00022980"/>
    </source>
</evidence>
<keyword evidence="16" id="KW-1185">Reference proteome</keyword>
<evidence type="ECO:0000256" key="3">
    <source>
        <dbReference type="ARBA" id="ARBA00011838"/>
    </source>
</evidence>
<evidence type="ECO:0000259" key="12">
    <source>
        <dbReference type="SMART" id="SM00739"/>
    </source>
</evidence>
<proteinExistence type="inferred from homology"/>
<name>A0A109RCK1_9LACT</name>
<comment type="caution">
    <text evidence="13">The sequence shown here is derived from an EMBL/GenBank/DDBJ whole genome shotgun (WGS) entry which is preliminary data.</text>
</comment>
<dbReference type="GO" id="GO:0006412">
    <property type="term" value="P:translation"/>
    <property type="evidence" value="ECO:0007669"/>
    <property type="project" value="UniProtKB-UniRule"/>
</dbReference>
<dbReference type="InterPro" id="IPR057264">
    <property type="entry name" value="Ribosomal_uL24_C"/>
</dbReference>
<organism evidence="13 15">
    <name type="scientific">Aerococcus christensenii</name>
    <dbReference type="NCBI Taxonomy" id="87541"/>
    <lineage>
        <taxon>Bacteria</taxon>
        <taxon>Bacillati</taxon>
        <taxon>Bacillota</taxon>
        <taxon>Bacilli</taxon>
        <taxon>Lactobacillales</taxon>
        <taxon>Aerococcaceae</taxon>
        <taxon>Aerococcus</taxon>
    </lineage>
</organism>
<evidence type="ECO:0000313" key="14">
    <source>
        <dbReference type="EMBL" id="PKY90913.1"/>
    </source>
</evidence>
<protein>
    <recommendedName>
        <fullName evidence="8 10">Large ribosomal subunit protein uL24</fullName>
    </recommendedName>
</protein>
<dbReference type="Pfam" id="PF00467">
    <property type="entry name" value="KOW"/>
    <property type="match status" value="1"/>
</dbReference>
<dbReference type="Pfam" id="PF17136">
    <property type="entry name" value="ribosomal_L24"/>
    <property type="match status" value="1"/>
</dbReference>
<evidence type="ECO:0000256" key="7">
    <source>
        <dbReference type="ARBA" id="ARBA00023274"/>
    </source>
</evidence>
<dbReference type="GO" id="GO:0003735">
    <property type="term" value="F:structural constituent of ribosome"/>
    <property type="evidence" value="ECO:0007669"/>
    <property type="project" value="InterPro"/>
</dbReference>
<dbReference type="CDD" id="cd06089">
    <property type="entry name" value="KOW_RPL26"/>
    <property type="match status" value="1"/>
</dbReference>
<dbReference type="InterPro" id="IPR005825">
    <property type="entry name" value="Ribosomal_uL24_CS"/>
</dbReference>
<dbReference type="InterPro" id="IPR005824">
    <property type="entry name" value="KOW"/>
</dbReference>
<dbReference type="OrthoDB" id="9807419at2"/>
<dbReference type="InterPro" id="IPR014722">
    <property type="entry name" value="Rib_uL2_dom2"/>
</dbReference>
<dbReference type="SMART" id="SM00739">
    <property type="entry name" value="KOW"/>
    <property type="match status" value="1"/>
</dbReference>
<evidence type="ECO:0000256" key="8">
    <source>
        <dbReference type="ARBA" id="ARBA00035206"/>
    </source>
</evidence>